<feature type="region of interest" description="Disordered" evidence="1">
    <location>
        <begin position="225"/>
        <end position="274"/>
    </location>
</feature>
<feature type="region of interest" description="Disordered" evidence="1">
    <location>
        <begin position="152"/>
        <end position="191"/>
    </location>
</feature>
<proteinExistence type="predicted"/>
<dbReference type="Proteomes" id="UP000008181">
    <property type="component" value="Chromosome 4"/>
</dbReference>
<evidence type="ECO:0000256" key="1">
    <source>
        <dbReference type="SAM" id="MobiDB-lite"/>
    </source>
</evidence>
<accession>G2RC14</accession>
<name>G2RC14_THETT</name>
<feature type="region of interest" description="Disordered" evidence="1">
    <location>
        <begin position="50"/>
        <end position="86"/>
    </location>
</feature>
<evidence type="ECO:0000313" key="2">
    <source>
        <dbReference type="EMBL" id="AEO69335.1"/>
    </source>
</evidence>
<evidence type="ECO:0000313" key="3">
    <source>
        <dbReference type="Proteomes" id="UP000008181"/>
    </source>
</evidence>
<gene>
    <name evidence="2" type="ORF">THITE_2130957</name>
</gene>
<dbReference type="KEGG" id="ttt:THITE_2130957"/>
<feature type="compositionally biased region" description="Polar residues" evidence="1">
    <location>
        <begin position="58"/>
        <end position="86"/>
    </location>
</feature>
<protein>
    <submittedName>
        <fullName evidence="2">Uncharacterized protein</fullName>
    </submittedName>
</protein>
<dbReference type="AlphaFoldDB" id="G2RC14"/>
<dbReference type="GeneID" id="11524139"/>
<sequence>MADGETSCCRAEVTWSSRCDKSETVHPCVAPLLQLPGRWNPPVVPVTPDPQAAAFGSVQPNAAPSSLHQQRITTRASPTLGSTSNVRLPLPRLASSILQRHLSTASPVAGQPRSLPHRQPARAKYGIASKPQVVALEPSCWIRLVGSRQPLSGFQPQGTGAKAPESQPANTECPAPQRNCPVDPGHPGFSSLSRALRTAAATSQAADSQPREAVALQATLLLLDRETWPDLDSQPKRPIMGRSGAGRKQELSQNSIRIVDGKTAPDAGAKHARP</sequence>
<dbReference type="HOGENOM" id="CLU_1016298_0_0_1"/>
<dbReference type="RefSeq" id="XP_003655671.1">
    <property type="nucleotide sequence ID" value="XM_003655623.1"/>
</dbReference>
<dbReference type="EMBL" id="CP003012">
    <property type="protein sequence ID" value="AEO69335.1"/>
    <property type="molecule type" value="Genomic_DNA"/>
</dbReference>
<organism evidence="2 3">
    <name type="scientific">Thermothielavioides terrestris (strain ATCC 38088 / NRRL 8126)</name>
    <name type="common">Thielavia terrestris</name>
    <dbReference type="NCBI Taxonomy" id="578455"/>
    <lineage>
        <taxon>Eukaryota</taxon>
        <taxon>Fungi</taxon>
        <taxon>Dikarya</taxon>
        <taxon>Ascomycota</taxon>
        <taxon>Pezizomycotina</taxon>
        <taxon>Sordariomycetes</taxon>
        <taxon>Sordariomycetidae</taxon>
        <taxon>Sordariales</taxon>
        <taxon>Chaetomiaceae</taxon>
        <taxon>Thermothielavioides</taxon>
        <taxon>Thermothielavioides terrestris</taxon>
    </lineage>
</organism>
<keyword evidence="3" id="KW-1185">Reference proteome</keyword>
<reference evidence="2 3" key="1">
    <citation type="journal article" date="2011" name="Nat. Biotechnol.">
        <title>Comparative genomic analysis of the thermophilic biomass-degrading fungi Myceliophthora thermophila and Thielavia terrestris.</title>
        <authorList>
            <person name="Berka R.M."/>
            <person name="Grigoriev I.V."/>
            <person name="Otillar R."/>
            <person name="Salamov A."/>
            <person name="Grimwood J."/>
            <person name="Reid I."/>
            <person name="Ishmael N."/>
            <person name="John T."/>
            <person name="Darmond C."/>
            <person name="Moisan M.-C."/>
            <person name="Henrissat B."/>
            <person name="Coutinho P.M."/>
            <person name="Lombard V."/>
            <person name="Natvig D.O."/>
            <person name="Lindquist E."/>
            <person name="Schmutz J."/>
            <person name="Lucas S."/>
            <person name="Harris P."/>
            <person name="Powlowski J."/>
            <person name="Bellemare A."/>
            <person name="Taylor D."/>
            <person name="Butler G."/>
            <person name="de Vries R.P."/>
            <person name="Allijn I.E."/>
            <person name="van den Brink J."/>
            <person name="Ushinsky S."/>
            <person name="Storms R."/>
            <person name="Powell A.J."/>
            <person name="Paulsen I.T."/>
            <person name="Elbourne L.D.H."/>
            <person name="Baker S.E."/>
            <person name="Magnuson J."/>
            <person name="LaBoissiere S."/>
            <person name="Clutterbuck A.J."/>
            <person name="Martinez D."/>
            <person name="Wogulis M."/>
            <person name="de Leon A.L."/>
            <person name="Rey M.W."/>
            <person name="Tsang A."/>
        </authorList>
    </citation>
    <scope>NUCLEOTIDE SEQUENCE [LARGE SCALE GENOMIC DNA]</scope>
    <source>
        <strain evidence="3">ATCC 38088 / NRRL 8126</strain>
    </source>
</reference>